<feature type="region of interest" description="Disordered" evidence="5">
    <location>
        <begin position="63"/>
        <end position="100"/>
    </location>
</feature>
<feature type="compositionally biased region" description="Basic and acidic residues" evidence="5">
    <location>
        <begin position="308"/>
        <end position="328"/>
    </location>
</feature>
<dbReference type="GO" id="GO:0006297">
    <property type="term" value="P:nucleotide-excision repair, DNA gap filling"/>
    <property type="evidence" value="ECO:0007669"/>
    <property type="project" value="TreeGrafter"/>
</dbReference>
<name>A0A6J3M1A3_9PEZI</name>
<feature type="compositionally biased region" description="Polar residues" evidence="5">
    <location>
        <begin position="447"/>
        <end position="457"/>
    </location>
</feature>
<evidence type="ECO:0000256" key="2">
    <source>
        <dbReference type="ARBA" id="ARBA00017589"/>
    </source>
</evidence>
<dbReference type="InterPro" id="IPR019038">
    <property type="entry name" value="POLD3"/>
</dbReference>
<dbReference type="GO" id="GO:1904161">
    <property type="term" value="P:DNA synthesis involved in UV-damage excision repair"/>
    <property type="evidence" value="ECO:0007669"/>
    <property type="project" value="TreeGrafter"/>
</dbReference>
<accession>A0A6J3M1A3</accession>
<feature type="compositionally biased region" description="Acidic residues" evidence="5">
    <location>
        <begin position="293"/>
        <end position="304"/>
    </location>
</feature>
<dbReference type="OrthoDB" id="514823at2759"/>
<proteinExistence type="predicted"/>
<evidence type="ECO:0000256" key="5">
    <source>
        <dbReference type="SAM" id="MobiDB-lite"/>
    </source>
</evidence>
<gene>
    <name evidence="7" type="ORF">K489DRAFT_257189</name>
</gene>
<keyword evidence="3" id="KW-0235">DNA replication</keyword>
<dbReference type="PANTHER" id="PTHR17598">
    <property type="entry name" value="DNA POLYMERASE DELTA SUBUNIT 3"/>
    <property type="match status" value="1"/>
</dbReference>
<keyword evidence="6" id="KW-1185">Reference proteome</keyword>
<feature type="compositionally biased region" description="Low complexity" evidence="5">
    <location>
        <begin position="241"/>
        <end position="262"/>
    </location>
</feature>
<protein>
    <recommendedName>
        <fullName evidence="2">DNA polymerase delta subunit 3</fullName>
    </recommendedName>
</protein>
<dbReference type="GeneID" id="54357811"/>
<dbReference type="GO" id="GO:0003887">
    <property type="term" value="F:DNA-directed DNA polymerase activity"/>
    <property type="evidence" value="ECO:0007669"/>
    <property type="project" value="TreeGrafter"/>
</dbReference>
<keyword evidence="4" id="KW-0539">Nucleus</keyword>
<feature type="region of interest" description="Disordered" evidence="5">
    <location>
        <begin position="179"/>
        <end position="412"/>
    </location>
</feature>
<evidence type="ECO:0000256" key="4">
    <source>
        <dbReference type="ARBA" id="ARBA00023242"/>
    </source>
</evidence>
<feature type="compositionally biased region" description="Low complexity" evidence="5">
    <location>
        <begin position="429"/>
        <end position="446"/>
    </location>
</feature>
<feature type="compositionally biased region" description="Low complexity" evidence="5">
    <location>
        <begin position="192"/>
        <end position="214"/>
    </location>
</feature>
<dbReference type="Pfam" id="PF09507">
    <property type="entry name" value="CDC27"/>
    <property type="match status" value="1"/>
</dbReference>
<evidence type="ECO:0000313" key="7">
    <source>
        <dbReference type="RefSeq" id="XP_033458846.1"/>
    </source>
</evidence>
<dbReference type="PANTHER" id="PTHR17598:SF13">
    <property type="entry name" value="DNA POLYMERASE DELTA SUBUNIT 3"/>
    <property type="match status" value="1"/>
</dbReference>
<reference evidence="7" key="1">
    <citation type="submission" date="2020-01" db="EMBL/GenBank/DDBJ databases">
        <authorList>
            <consortium name="DOE Joint Genome Institute"/>
            <person name="Haridas S."/>
            <person name="Albert R."/>
            <person name="Binder M."/>
            <person name="Bloem J."/>
            <person name="Labutti K."/>
            <person name="Salamov A."/>
            <person name="Andreopoulos B."/>
            <person name="Baker S.E."/>
            <person name="Barry K."/>
            <person name="Bills G."/>
            <person name="Bluhm B.H."/>
            <person name="Cannon C."/>
            <person name="Castanera R."/>
            <person name="Culley D.E."/>
            <person name="Daum C."/>
            <person name="Ezra D."/>
            <person name="Gonzalez J.B."/>
            <person name="Henrissat B."/>
            <person name="Kuo A."/>
            <person name="Liang C."/>
            <person name="Lipzen A."/>
            <person name="Lutzoni F."/>
            <person name="Magnuson J."/>
            <person name="Mondo S."/>
            <person name="Nolan M."/>
            <person name="Ohm R."/>
            <person name="Pangilinan J."/>
            <person name="Park H.-J."/>
            <person name="Ramirez L."/>
            <person name="Alfaro M."/>
            <person name="Sun H."/>
            <person name="Tritt A."/>
            <person name="Yoshinaga Y."/>
            <person name="Zwiers L.-H."/>
            <person name="Turgeon B.G."/>
            <person name="Goodwin S.B."/>
            <person name="Spatafora J.W."/>
            <person name="Crous P.W."/>
            <person name="Grigoriev I.V."/>
        </authorList>
    </citation>
    <scope>NUCLEOTIDE SEQUENCE</scope>
    <source>
        <strain evidence="7">CBS 342.82</strain>
    </source>
</reference>
<evidence type="ECO:0000256" key="3">
    <source>
        <dbReference type="ARBA" id="ARBA00022705"/>
    </source>
</evidence>
<dbReference type="InterPro" id="IPR041913">
    <property type="entry name" value="POLD3_sf"/>
</dbReference>
<feature type="compositionally biased region" description="Basic residues" evidence="5">
    <location>
        <begin position="394"/>
        <end position="407"/>
    </location>
</feature>
<feature type="compositionally biased region" description="Polar residues" evidence="5">
    <location>
        <begin position="270"/>
        <end position="291"/>
    </location>
</feature>
<feature type="region of interest" description="Disordered" evidence="5">
    <location>
        <begin position="425"/>
        <end position="476"/>
    </location>
</feature>
<dbReference type="Gene3D" id="3.90.1030.20">
    <property type="entry name" value="DNA polymerase delta, p66 (Cdc27) subunit, wHTH domain"/>
    <property type="match status" value="1"/>
</dbReference>
<dbReference type="AlphaFoldDB" id="A0A6J3M1A3"/>
<reference evidence="7" key="3">
    <citation type="submission" date="2025-08" db="UniProtKB">
        <authorList>
            <consortium name="RefSeq"/>
        </authorList>
    </citation>
    <scope>IDENTIFICATION</scope>
    <source>
        <strain evidence="7">CBS 342.82</strain>
    </source>
</reference>
<feature type="compositionally biased region" description="Acidic residues" evidence="5">
    <location>
        <begin position="351"/>
        <end position="366"/>
    </location>
</feature>
<reference evidence="7" key="2">
    <citation type="submission" date="2020-04" db="EMBL/GenBank/DDBJ databases">
        <authorList>
            <consortium name="NCBI Genome Project"/>
        </authorList>
    </citation>
    <scope>NUCLEOTIDE SEQUENCE</scope>
    <source>
        <strain evidence="7">CBS 342.82</strain>
    </source>
</reference>
<dbReference type="RefSeq" id="XP_033458846.1">
    <property type="nucleotide sequence ID" value="XM_033600012.1"/>
</dbReference>
<dbReference type="GO" id="GO:0006271">
    <property type="term" value="P:DNA strand elongation involved in DNA replication"/>
    <property type="evidence" value="ECO:0007669"/>
    <property type="project" value="TreeGrafter"/>
</dbReference>
<evidence type="ECO:0000256" key="1">
    <source>
        <dbReference type="ARBA" id="ARBA00004123"/>
    </source>
</evidence>
<dbReference type="Proteomes" id="UP000504637">
    <property type="component" value="Unplaced"/>
</dbReference>
<organism evidence="7">
    <name type="scientific">Dissoconium aciculare CBS 342.82</name>
    <dbReference type="NCBI Taxonomy" id="1314786"/>
    <lineage>
        <taxon>Eukaryota</taxon>
        <taxon>Fungi</taxon>
        <taxon>Dikarya</taxon>
        <taxon>Ascomycota</taxon>
        <taxon>Pezizomycotina</taxon>
        <taxon>Dothideomycetes</taxon>
        <taxon>Dothideomycetidae</taxon>
        <taxon>Mycosphaerellales</taxon>
        <taxon>Dissoconiaceae</taxon>
        <taxon>Dissoconium</taxon>
    </lineage>
</organism>
<sequence>MAQDYTTYLAEQVLNEQQLVSYRMLSRVLKLHGNVAKQMLYEFHCKQNEKKPGSVHATYIITGTKVPSPSQEPQKEDPDGDSVMQSSPPLPPPSSSAAVPQETEPITIQTMMLVKEEHLERAKSQFISISCIHVYALAAKGLSQIQTLAECNRKITAAHAGEDPLVAWKAYGTIQNSNVRRRTARVPPAPVPAAAVASKPVAKEAPAAKTATTKPDSKESTNSTTTQKAPAEMSKSDTAKSSKVAPSKASASSIFKSFAKTAPVTKKPAPTQSKNDSQASAASVQDTNMTGFSDDDDEADDASLPEELFAKDSQAESSGKSKKDREAELQAMMEQDDDEDEEAAKSKADGEDGDQDAEMDDADALESQDSSTKKADAPEADVEEEEPKVIVQNGRRRGKRRVPKKRTVRDEEGYLEELAWESFSEEDVAPAASAAAKKAKISNTASNTNKGPASTKRSAGDKGGKAGNIMSFFGKK</sequence>
<comment type="subcellular location">
    <subcellularLocation>
        <location evidence="1">Nucleus</location>
    </subcellularLocation>
</comment>
<evidence type="ECO:0000313" key="6">
    <source>
        <dbReference type="Proteomes" id="UP000504637"/>
    </source>
</evidence>
<dbReference type="GO" id="GO:0043625">
    <property type="term" value="C:delta DNA polymerase complex"/>
    <property type="evidence" value="ECO:0007669"/>
    <property type="project" value="InterPro"/>
</dbReference>